<organism evidence="3 4">
    <name type="scientific">Spirosoma soli</name>
    <dbReference type="NCBI Taxonomy" id="1770529"/>
    <lineage>
        <taxon>Bacteria</taxon>
        <taxon>Pseudomonadati</taxon>
        <taxon>Bacteroidota</taxon>
        <taxon>Cytophagia</taxon>
        <taxon>Cytophagales</taxon>
        <taxon>Cytophagaceae</taxon>
        <taxon>Spirosoma</taxon>
    </lineage>
</organism>
<dbReference type="EC" id="3.-.-.-" evidence="3"/>
<evidence type="ECO:0000259" key="2">
    <source>
        <dbReference type="PROSITE" id="PS51677"/>
    </source>
</evidence>
<dbReference type="SUPFAM" id="SSF88713">
    <property type="entry name" value="Glycoside hydrolase/deacetylase"/>
    <property type="match status" value="1"/>
</dbReference>
<dbReference type="Pfam" id="PF01522">
    <property type="entry name" value="Polysacc_deac_1"/>
    <property type="match status" value="2"/>
</dbReference>
<name>A0ABW5M8J8_9BACT</name>
<keyword evidence="3" id="KW-0378">Hydrolase</keyword>
<evidence type="ECO:0000256" key="1">
    <source>
        <dbReference type="ARBA" id="ARBA00022729"/>
    </source>
</evidence>
<sequence>MYHRVDQPGNDPWQLSVSPAHFEEHLRILRQKWTPISLAELAQQVVAHSVPDRSVALTFDDGYIDNFNQAKPLLEQFEIPATFFITTQNCQQQIPFWWDELLDILLNAEQLPQTLTLTISEETLNADLNDEATLTPALQRNHQEWTWTETGEPPTRRSRLYLDIWQRLKPLTHSEQQAVMTQLRTQTGQLVSTGSELICMTPDHIKQLINNPLFSIGAHTITHPALTHHSLHEQRVEVNSSRSFLEGLIQKPVSLFAYPYGSYNDTTVAILQKEHFEAAVTTNEGLITKRSQALELNRFQVNDWSGPVFDKQLAQWYRN</sequence>
<protein>
    <submittedName>
        <fullName evidence="3">Polysaccharide deacetylase family protein</fullName>
        <ecNumber evidence="3">3.-.-.-</ecNumber>
    </submittedName>
</protein>
<dbReference type="InterPro" id="IPR051398">
    <property type="entry name" value="Polysacch_Deacetylase"/>
</dbReference>
<evidence type="ECO:0000313" key="4">
    <source>
        <dbReference type="Proteomes" id="UP001597469"/>
    </source>
</evidence>
<dbReference type="InterPro" id="IPR011330">
    <property type="entry name" value="Glyco_hydro/deAcase_b/a-brl"/>
</dbReference>
<dbReference type="Proteomes" id="UP001597469">
    <property type="component" value="Unassembled WGS sequence"/>
</dbReference>
<dbReference type="GO" id="GO:0016787">
    <property type="term" value="F:hydrolase activity"/>
    <property type="evidence" value="ECO:0007669"/>
    <property type="project" value="UniProtKB-KW"/>
</dbReference>
<dbReference type="PANTHER" id="PTHR34216:SF7">
    <property type="entry name" value="POLY-BETA-1,6-N-ACETYL-D-GLUCOSAMINE N-DEACETYLASE"/>
    <property type="match status" value="1"/>
</dbReference>
<proteinExistence type="predicted"/>
<dbReference type="InterPro" id="IPR002509">
    <property type="entry name" value="NODB_dom"/>
</dbReference>
<dbReference type="EMBL" id="JBHULN010000016">
    <property type="protein sequence ID" value="MFD2573305.1"/>
    <property type="molecule type" value="Genomic_DNA"/>
</dbReference>
<dbReference type="RefSeq" id="WP_381525901.1">
    <property type="nucleotide sequence ID" value="NZ_JBHULN010000016.1"/>
</dbReference>
<reference evidence="4" key="1">
    <citation type="journal article" date="2019" name="Int. J. Syst. Evol. Microbiol.">
        <title>The Global Catalogue of Microorganisms (GCM) 10K type strain sequencing project: providing services to taxonomists for standard genome sequencing and annotation.</title>
        <authorList>
            <consortium name="The Broad Institute Genomics Platform"/>
            <consortium name="The Broad Institute Genome Sequencing Center for Infectious Disease"/>
            <person name="Wu L."/>
            <person name="Ma J."/>
        </authorList>
    </citation>
    <scope>NUCLEOTIDE SEQUENCE [LARGE SCALE GENOMIC DNA]</scope>
    <source>
        <strain evidence="4">KCTC 42805</strain>
    </source>
</reference>
<comment type="caution">
    <text evidence="3">The sequence shown here is derived from an EMBL/GenBank/DDBJ whole genome shotgun (WGS) entry which is preliminary data.</text>
</comment>
<gene>
    <name evidence="3" type="ORF">ACFSUS_21870</name>
</gene>
<dbReference type="PANTHER" id="PTHR34216">
    <property type="match status" value="1"/>
</dbReference>
<dbReference type="CDD" id="cd10918">
    <property type="entry name" value="CE4_NodB_like_5s_6s"/>
    <property type="match status" value="1"/>
</dbReference>
<keyword evidence="1" id="KW-0732">Signal</keyword>
<dbReference type="Gene3D" id="3.20.20.370">
    <property type="entry name" value="Glycoside hydrolase/deacetylase"/>
    <property type="match status" value="1"/>
</dbReference>
<evidence type="ECO:0000313" key="3">
    <source>
        <dbReference type="EMBL" id="MFD2573305.1"/>
    </source>
</evidence>
<dbReference type="PROSITE" id="PS51677">
    <property type="entry name" value="NODB"/>
    <property type="match status" value="1"/>
</dbReference>
<keyword evidence="4" id="KW-1185">Reference proteome</keyword>
<feature type="domain" description="NodB homology" evidence="2">
    <location>
        <begin position="53"/>
        <end position="319"/>
    </location>
</feature>
<accession>A0ABW5M8J8</accession>